<comment type="caution">
    <text evidence="1">The sequence shown here is derived from an EMBL/GenBank/DDBJ whole genome shotgun (WGS) entry which is preliminary data.</text>
</comment>
<keyword evidence="2" id="KW-1185">Reference proteome</keyword>
<organism evidence="1 2">
    <name type="scientific">Rahnella inusitata</name>
    <dbReference type="NCBI Taxonomy" id="58169"/>
    <lineage>
        <taxon>Bacteria</taxon>
        <taxon>Pseudomonadati</taxon>
        <taxon>Pseudomonadota</taxon>
        <taxon>Gammaproteobacteria</taxon>
        <taxon>Enterobacterales</taxon>
        <taxon>Yersiniaceae</taxon>
        <taxon>Rahnella</taxon>
    </lineage>
</organism>
<dbReference type="EMBL" id="RAHG01000011">
    <property type="protein sequence ID" value="RJT10547.1"/>
    <property type="molecule type" value="Genomic_DNA"/>
</dbReference>
<name>A0ABX9NVY3_9GAMM</name>
<sequence>MSQYLLGVSKAQFLIDNSARMLRREEKDCQPRTNLFPQHLCIKYRRYWQPLTAYVRTLFWLHSET</sequence>
<gene>
    <name evidence="1" type="ORF">D5396_18965</name>
</gene>
<evidence type="ECO:0000313" key="2">
    <source>
        <dbReference type="Proteomes" id="UP000284119"/>
    </source>
</evidence>
<proteinExistence type="predicted"/>
<reference evidence="1 2" key="1">
    <citation type="submission" date="2018-09" db="EMBL/GenBank/DDBJ databases">
        <authorList>
            <person name="Le Fleche-Mateos A."/>
        </authorList>
    </citation>
    <scope>NUCLEOTIDE SEQUENCE [LARGE SCALE GENOMIC DNA]</scope>
    <source>
        <strain evidence="1 2">DSM 30078</strain>
    </source>
</reference>
<protein>
    <submittedName>
        <fullName evidence="1">Uncharacterized protein</fullName>
    </submittedName>
</protein>
<evidence type="ECO:0000313" key="1">
    <source>
        <dbReference type="EMBL" id="RJT10547.1"/>
    </source>
</evidence>
<dbReference type="Proteomes" id="UP000284119">
    <property type="component" value="Unassembled WGS sequence"/>
</dbReference>
<accession>A0ABX9NVY3</accession>